<dbReference type="AlphaFoldDB" id="A0A5N6H439"/>
<gene>
    <name evidence="2" type="ORF">BDV35DRAFT_346144</name>
</gene>
<dbReference type="Proteomes" id="UP000325434">
    <property type="component" value="Unassembled WGS sequence"/>
</dbReference>
<keyword evidence="1" id="KW-0472">Membrane</keyword>
<proteinExistence type="predicted"/>
<name>A0A5N6H439_ASPFL</name>
<dbReference type="EMBL" id="ML734575">
    <property type="protein sequence ID" value="KAB8249018.1"/>
    <property type="molecule type" value="Genomic_DNA"/>
</dbReference>
<evidence type="ECO:0000256" key="1">
    <source>
        <dbReference type="SAM" id="Phobius"/>
    </source>
</evidence>
<feature type="transmembrane region" description="Helical" evidence="1">
    <location>
        <begin position="32"/>
        <end position="52"/>
    </location>
</feature>
<protein>
    <submittedName>
        <fullName evidence="2">Uncharacterized protein</fullName>
    </submittedName>
</protein>
<keyword evidence="1" id="KW-1133">Transmembrane helix</keyword>
<reference evidence="2" key="1">
    <citation type="submission" date="2019-04" db="EMBL/GenBank/DDBJ databases">
        <title>Friends and foes A comparative genomics study of 23 Aspergillus species from section Flavi.</title>
        <authorList>
            <consortium name="DOE Joint Genome Institute"/>
            <person name="Kjaerbolling I."/>
            <person name="Vesth T."/>
            <person name="Frisvad J.C."/>
            <person name="Nybo J.L."/>
            <person name="Theobald S."/>
            <person name="Kildgaard S."/>
            <person name="Isbrandt T."/>
            <person name="Kuo A."/>
            <person name="Sato A."/>
            <person name="Lyhne E.K."/>
            <person name="Kogle M.E."/>
            <person name="Wiebenga A."/>
            <person name="Kun R.S."/>
            <person name="Lubbers R.J."/>
            <person name="Makela M.R."/>
            <person name="Barry K."/>
            <person name="Chovatia M."/>
            <person name="Clum A."/>
            <person name="Daum C."/>
            <person name="Haridas S."/>
            <person name="He G."/>
            <person name="LaButti K."/>
            <person name="Lipzen A."/>
            <person name="Mondo S."/>
            <person name="Riley R."/>
            <person name="Salamov A."/>
            <person name="Simmons B.A."/>
            <person name="Magnuson J.K."/>
            <person name="Henrissat B."/>
            <person name="Mortensen U.H."/>
            <person name="Larsen T.O."/>
            <person name="Devries R.P."/>
            <person name="Grigoriev I.V."/>
            <person name="Machida M."/>
            <person name="Baker S.E."/>
            <person name="Andersen M.R."/>
        </authorList>
    </citation>
    <scope>NUCLEOTIDE SEQUENCE [LARGE SCALE GENOMIC DNA]</scope>
    <source>
        <strain evidence="2">CBS 121.62</strain>
    </source>
</reference>
<evidence type="ECO:0000313" key="2">
    <source>
        <dbReference type="EMBL" id="KAB8249018.1"/>
    </source>
</evidence>
<organism evidence="2">
    <name type="scientific">Aspergillus flavus</name>
    <dbReference type="NCBI Taxonomy" id="5059"/>
    <lineage>
        <taxon>Eukaryota</taxon>
        <taxon>Fungi</taxon>
        <taxon>Dikarya</taxon>
        <taxon>Ascomycota</taxon>
        <taxon>Pezizomycotina</taxon>
        <taxon>Eurotiomycetes</taxon>
        <taxon>Eurotiomycetidae</taxon>
        <taxon>Eurotiales</taxon>
        <taxon>Aspergillaceae</taxon>
        <taxon>Aspergillus</taxon>
        <taxon>Aspergillus subgen. Circumdati</taxon>
    </lineage>
</organism>
<sequence>MGTDYPKPTNLNPPLPRILLPALFDSKPPPCVILLVELIGSIQIIPVTFAVFRNGQVNLEAQSFAEGRLVVVWIPRAVTLSHHRHFMFYVLFKTFHFGIF</sequence>
<accession>A0A5N6H439</accession>
<keyword evidence="1" id="KW-0812">Transmembrane</keyword>